<evidence type="ECO:0000313" key="7">
    <source>
        <dbReference type="EMBL" id="EPC01075.1"/>
    </source>
</evidence>
<dbReference type="GO" id="GO:0016887">
    <property type="term" value="F:ATP hydrolysis activity"/>
    <property type="evidence" value="ECO:0007669"/>
    <property type="project" value="InterPro"/>
</dbReference>
<dbReference type="Proteomes" id="UP000014463">
    <property type="component" value="Unassembled WGS sequence"/>
</dbReference>
<dbReference type="Gene3D" id="3.40.50.300">
    <property type="entry name" value="P-loop containing nucleotide triphosphate hydrolases"/>
    <property type="match status" value="1"/>
</dbReference>
<evidence type="ECO:0000256" key="4">
    <source>
        <dbReference type="ARBA" id="ARBA00022741"/>
    </source>
</evidence>
<keyword evidence="2" id="KW-0813">Transport</keyword>
<dbReference type="PATRIC" id="fig|1121939.11.peg.3246"/>
<evidence type="ECO:0000256" key="2">
    <source>
        <dbReference type="ARBA" id="ARBA00022448"/>
    </source>
</evidence>
<proteinExistence type="inferred from homology"/>
<dbReference type="EMBL" id="ASTJ01000036">
    <property type="protein sequence ID" value="EPC01075.1"/>
    <property type="molecule type" value="Genomic_DNA"/>
</dbReference>
<dbReference type="PANTHER" id="PTHR42711:SF5">
    <property type="entry name" value="ABC TRANSPORTER ATP-BINDING PROTEIN NATA"/>
    <property type="match status" value="1"/>
</dbReference>
<dbReference type="OrthoDB" id="9775490at2"/>
<evidence type="ECO:0000259" key="6">
    <source>
        <dbReference type="PROSITE" id="PS50893"/>
    </source>
</evidence>
<dbReference type="PANTHER" id="PTHR42711">
    <property type="entry name" value="ABC TRANSPORTER ATP-BINDING PROTEIN"/>
    <property type="match status" value="1"/>
</dbReference>
<reference evidence="7 8" key="1">
    <citation type="journal article" date="2013" name="Genome Announc.">
        <title>Draft genome sequence of the moderately halophilic gammaproteobacterium Halomonas anticariensis FP35.</title>
        <authorList>
            <person name="Tahrioui A."/>
            <person name="Quesada E."/>
            <person name="Llamas I."/>
        </authorList>
    </citation>
    <scope>NUCLEOTIDE SEQUENCE [LARGE SCALE GENOMIC DNA]</scope>
    <source>
        <strain evidence="8">DSM 16096 / CECT 5854 / LMG 22089 / FP35</strain>
    </source>
</reference>
<dbReference type="Pfam" id="PF00005">
    <property type="entry name" value="ABC_tran"/>
    <property type="match status" value="1"/>
</dbReference>
<keyword evidence="5" id="KW-0067">ATP-binding</keyword>
<evidence type="ECO:0000256" key="3">
    <source>
        <dbReference type="ARBA" id="ARBA00022458"/>
    </source>
</evidence>
<dbReference type="InterPro" id="IPR003439">
    <property type="entry name" value="ABC_transporter-like_ATP-bd"/>
</dbReference>
<evidence type="ECO:0000256" key="1">
    <source>
        <dbReference type="ARBA" id="ARBA00005417"/>
    </source>
</evidence>
<dbReference type="SMART" id="SM00382">
    <property type="entry name" value="AAA"/>
    <property type="match status" value="1"/>
</dbReference>
<dbReference type="STRING" id="1121939.L861_10910"/>
<keyword evidence="8" id="KW-1185">Reference proteome</keyword>
<accession>S2KGL2</accession>
<gene>
    <name evidence="7" type="ORF">L861_10910</name>
</gene>
<dbReference type="InterPro" id="IPR027417">
    <property type="entry name" value="P-loop_NTPase"/>
</dbReference>
<dbReference type="InterPro" id="IPR050763">
    <property type="entry name" value="ABC_transporter_ATP-binding"/>
</dbReference>
<feature type="domain" description="ABC transporter" evidence="6">
    <location>
        <begin position="2"/>
        <end position="232"/>
    </location>
</feature>
<comment type="similarity">
    <text evidence="1">Belongs to the ABC transporter superfamily.</text>
</comment>
<keyword evidence="4" id="KW-0547">Nucleotide-binding</keyword>
<dbReference type="GO" id="GO:0005524">
    <property type="term" value="F:ATP binding"/>
    <property type="evidence" value="ECO:0007669"/>
    <property type="project" value="UniProtKB-KW"/>
</dbReference>
<evidence type="ECO:0000256" key="5">
    <source>
        <dbReference type="ARBA" id="ARBA00022840"/>
    </source>
</evidence>
<protein>
    <recommendedName>
        <fullName evidence="6">ABC transporter domain-containing protein</fullName>
    </recommendedName>
</protein>
<dbReference type="AlphaFoldDB" id="S2KGL2"/>
<dbReference type="InterPro" id="IPR003593">
    <property type="entry name" value="AAA+_ATPase"/>
</dbReference>
<dbReference type="InterPro" id="IPR022467">
    <property type="entry name" value="ABC_transprt_ATP-bd_su_PQQ"/>
</dbReference>
<comment type="caution">
    <text evidence="7">The sequence shown here is derived from an EMBL/GenBank/DDBJ whole genome shotgun (WGS) entry which is preliminary data.</text>
</comment>
<name>S2KGL2_LITA3</name>
<evidence type="ECO:0000313" key="8">
    <source>
        <dbReference type="Proteomes" id="UP000014463"/>
    </source>
</evidence>
<dbReference type="PROSITE" id="PS50893">
    <property type="entry name" value="ABC_TRANSPORTER_2"/>
    <property type="match status" value="1"/>
</dbReference>
<keyword evidence="3" id="KW-0536">Nodulation</keyword>
<dbReference type="NCBIfam" id="TIGR03864">
    <property type="entry name" value="PQQ_ABC_ATP"/>
    <property type="match status" value="1"/>
</dbReference>
<sequence length="248" mass="27492">MLEVADISHRYGAHQALERVSLSLTKGGFHSLLGPNGAGKSTLIALITGLLRSQSGEIRVAGHSLSRQPREVRRHLGVVFQQPTLDLDLSVRQNLLYHASLHGLGRRQARERCEWELARQHLEARANDKVRQLNGGHRRRLEIARALLHEPELLILDEASVGLDTASRQALNEHVRILCRERGMTVLWTTHLLDEIAPQDPVVVLCTGRVIANSQAQALCTHTGTHTLQEAFGRLTAKPGDTVMEGRS</sequence>
<dbReference type="eggNOG" id="COG1131">
    <property type="taxonomic scope" value="Bacteria"/>
</dbReference>
<organism evidence="7 8">
    <name type="scientific">Litchfieldella anticariensis (strain DSM 16096 / CECT 5854 / CIP 108499 / LMG 22089 / FP35)</name>
    <name type="common">Halomonas anticariensis</name>
    <dbReference type="NCBI Taxonomy" id="1121939"/>
    <lineage>
        <taxon>Bacteria</taxon>
        <taxon>Pseudomonadati</taxon>
        <taxon>Pseudomonadota</taxon>
        <taxon>Gammaproteobacteria</taxon>
        <taxon>Oceanospirillales</taxon>
        <taxon>Halomonadaceae</taxon>
        <taxon>Litchfieldella</taxon>
    </lineage>
</organism>
<dbReference type="SUPFAM" id="SSF52540">
    <property type="entry name" value="P-loop containing nucleoside triphosphate hydrolases"/>
    <property type="match status" value="1"/>
</dbReference>